<dbReference type="InterPro" id="IPR001789">
    <property type="entry name" value="Sig_transdc_resp-reg_receiver"/>
</dbReference>
<sequence length="223" mass="25519">MTKFIITILQYTIKMKIKVTLIDDHVIARSGFAQLLRLENDITVVGQYSSAREALPDLLKKKIDIVIMDISMPNESGLQIINQLRLKRADFNTIIISIYGTASLVQKALDSGVRGYLTKYCKPEDLMKAIRLVHQGKTFLCTDALKSFRQKTSEIKELDILTPRERQVFILLVNGSTVKMIAEQLKLSHNTVHVHRARILKKLQCDTIIDLVHYAFRNQIIKN</sequence>
<dbReference type="PROSITE" id="PS50043">
    <property type="entry name" value="HTH_LUXR_2"/>
    <property type="match status" value="1"/>
</dbReference>
<dbReference type="InterPro" id="IPR051015">
    <property type="entry name" value="EvgA-like"/>
</dbReference>
<dbReference type="PANTHER" id="PTHR45566">
    <property type="entry name" value="HTH-TYPE TRANSCRIPTIONAL REGULATOR YHJB-RELATED"/>
    <property type="match status" value="1"/>
</dbReference>
<evidence type="ECO:0000313" key="8">
    <source>
        <dbReference type="Proteomes" id="UP000019202"/>
    </source>
</evidence>
<dbReference type="AlphaFoldDB" id="W1IWA0"/>
<evidence type="ECO:0000313" key="7">
    <source>
        <dbReference type="EMBL" id="CDL82103.1"/>
    </source>
</evidence>
<evidence type="ECO:0000256" key="3">
    <source>
        <dbReference type="ARBA" id="ARBA00023125"/>
    </source>
</evidence>
<dbReference type="GO" id="GO:0003677">
    <property type="term" value="F:DNA binding"/>
    <property type="evidence" value="ECO:0007669"/>
    <property type="project" value="UniProtKB-KW"/>
</dbReference>
<evidence type="ECO:0000259" key="6">
    <source>
        <dbReference type="PROSITE" id="PS50110"/>
    </source>
</evidence>
<keyword evidence="1 4" id="KW-0597">Phosphoprotein</keyword>
<dbReference type="RefSeq" id="WP_244590065.1">
    <property type="nucleotide sequence ID" value="NZ_CAWNPB010000001.1"/>
</dbReference>
<protein>
    <submittedName>
        <fullName evidence="7">Transcriptional regulatory protein uhpA</fullName>
    </submittedName>
</protein>
<evidence type="ECO:0000256" key="1">
    <source>
        <dbReference type="ARBA" id="ARBA00022553"/>
    </source>
</evidence>
<dbReference type="SUPFAM" id="SSF46894">
    <property type="entry name" value="C-terminal effector domain of the bipartite response regulators"/>
    <property type="match status" value="1"/>
</dbReference>
<keyword evidence="8" id="KW-1185">Reference proteome</keyword>
<dbReference type="PRINTS" id="PR00038">
    <property type="entry name" value="HTHLUXR"/>
</dbReference>
<dbReference type="EMBL" id="CBXF010000076">
    <property type="protein sequence ID" value="CDL82103.1"/>
    <property type="molecule type" value="Genomic_DNA"/>
</dbReference>
<organism evidence="7 8">
    <name type="scientific">Xenorhabdus szentirmaii DSM 16338</name>
    <dbReference type="NCBI Taxonomy" id="1427518"/>
    <lineage>
        <taxon>Bacteria</taxon>
        <taxon>Pseudomonadati</taxon>
        <taxon>Pseudomonadota</taxon>
        <taxon>Gammaproteobacteria</taxon>
        <taxon>Enterobacterales</taxon>
        <taxon>Morganellaceae</taxon>
        <taxon>Xenorhabdus</taxon>
    </lineage>
</organism>
<dbReference type="STRING" id="1427518.XSR1_190037"/>
<dbReference type="Proteomes" id="UP000019202">
    <property type="component" value="Unassembled WGS sequence"/>
</dbReference>
<dbReference type="GO" id="GO:0006355">
    <property type="term" value="P:regulation of DNA-templated transcription"/>
    <property type="evidence" value="ECO:0007669"/>
    <property type="project" value="InterPro"/>
</dbReference>
<dbReference type="Pfam" id="PF00072">
    <property type="entry name" value="Response_reg"/>
    <property type="match status" value="1"/>
</dbReference>
<dbReference type="InterPro" id="IPR000792">
    <property type="entry name" value="Tscrpt_reg_LuxR_C"/>
</dbReference>
<keyword evidence="3" id="KW-0238">DNA-binding</keyword>
<comment type="caution">
    <text evidence="7">The sequence shown here is derived from an EMBL/GenBank/DDBJ whole genome shotgun (WGS) entry which is preliminary data.</text>
</comment>
<dbReference type="GO" id="GO:0000160">
    <property type="term" value="P:phosphorelay signal transduction system"/>
    <property type="evidence" value="ECO:0007669"/>
    <property type="project" value="InterPro"/>
</dbReference>
<proteinExistence type="predicted"/>
<dbReference type="PANTHER" id="PTHR45566:SF2">
    <property type="entry name" value="NARL SUBFAMILY"/>
    <property type="match status" value="1"/>
</dbReference>
<dbReference type="PROSITE" id="PS50110">
    <property type="entry name" value="RESPONSE_REGULATORY"/>
    <property type="match status" value="1"/>
</dbReference>
<reference evidence="7" key="1">
    <citation type="submission" date="2013-11" db="EMBL/GenBank/DDBJ databases">
        <title>Draft genome sequence and annotation of the entomopathogenic bacteria, Xenorhabdus cabanillasi strain JM26 and Xenorhabdus szentirmai strain DSM 16338.</title>
        <authorList>
            <person name="Gualtieri M."/>
            <person name="Ogier J.C."/>
            <person name="Pages S."/>
            <person name="Givaudan A."/>
            <person name="Gaudriault S."/>
        </authorList>
    </citation>
    <scope>NUCLEOTIDE SEQUENCE [LARGE SCALE GENOMIC DNA]</scope>
    <source>
        <strain evidence="7">DSM 16338</strain>
    </source>
</reference>
<dbReference type="Pfam" id="PF00196">
    <property type="entry name" value="GerE"/>
    <property type="match status" value="1"/>
</dbReference>
<gene>
    <name evidence="7" type="primary">uhpA</name>
    <name evidence="7" type="ORF">XSR1_190037</name>
</gene>
<feature type="domain" description="Response regulatory" evidence="6">
    <location>
        <begin position="18"/>
        <end position="134"/>
    </location>
</feature>
<keyword evidence="2" id="KW-0902">Two-component regulatory system</keyword>
<dbReference type="GeneID" id="97126520"/>
<evidence type="ECO:0000256" key="4">
    <source>
        <dbReference type="PROSITE-ProRule" id="PRU00169"/>
    </source>
</evidence>
<evidence type="ECO:0000256" key="2">
    <source>
        <dbReference type="ARBA" id="ARBA00023012"/>
    </source>
</evidence>
<dbReference type="CDD" id="cd06170">
    <property type="entry name" value="LuxR_C_like"/>
    <property type="match status" value="1"/>
</dbReference>
<dbReference type="SMART" id="SM00448">
    <property type="entry name" value="REC"/>
    <property type="match status" value="1"/>
</dbReference>
<evidence type="ECO:0000259" key="5">
    <source>
        <dbReference type="PROSITE" id="PS50043"/>
    </source>
</evidence>
<feature type="domain" description="HTH luxR-type" evidence="5">
    <location>
        <begin position="154"/>
        <end position="219"/>
    </location>
</feature>
<name>W1IWA0_9GAMM</name>
<dbReference type="InterPro" id="IPR011006">
    <property type="entry name" value="CheY-like_superfamily"/>
</dbReference>
<dbReference type="SMART" id="SM00421">
    <property type="entry name" value="HTH_LUXR"/>
    <property type="match status" value="1"/>
</dbReference>
<dbReference type="InterPro" id="IPR058245">
    <property type="entry name" value="NreC/VraR/RcsB-like_REC"/>
</dbReference>
<dbReference type="PROSITE" id="PS00622">
    <property type="entry name" value="HTH_LUXR_1"/>
    <property type="match status" value="1"/>
</dbReference>
<dbReference type="Gene3D" id="3.40.50.2300">
    <property type="match status" value="1"/>
</dbReference>
<dbReference type="CDD" id="cd17535">
    <property type="entry name" value="REC_NarL-like"/>
    <property type="match status" value="1"/>
</dbReference>
<dbReference type="InterPro" id="IPR016032">
    <property type="entry name" value="Sig_transdc_resp-reg_C-effctor"/>
</dbReference>
<accession>W1IWA0</accession>
<dbReference type="SUPFAM" id="SSF52172">
    <property type="entry name" value="CheY-like"/>
    <property type="match status" value="1"/>
</dbReference>
<feature type="modified residue" description="4-aspartylphosphate" evidence="4">
    <location>
        <position position="69"/>
    </location>
</feature>